<name>A0ABW0MNL0_9BURK</name>
<reference evidence="3" key="1">
    <citation type="journal article" date="2019" name="Int. J. Syst. Evol. Microbiol.">
        <title>The Global Catalogue of Microorganisms (GCM) 10K type strain sequencing project: providing services to taxonomists for standard genome sequencing and annotation.</title>
        <authorList>
            <consortium name="The Broad Institute Genomics Platform"/>
            <consortium name="The Broad Institute Genome Sequencing Center for Infectious Disease"/>
            <person name="Wu L."/>
            <person name="Ma J."/>
        </authorList>
    </citation>
    <scope>NUCLEOTIDE SEQUENCE [LARGE SCALE GENOMIC DNA]</scope>
    <source>
        <strain evidence="3">CCUG 43111</strain>
    </source>
</reference>
<feature type="signal peptide" evidence="1">
    <location>
        <begin position="1"/>
        <end position="19"/>
    </location>
</feature>
<proteinExistence type="predicted"/>
<gene>
    <name evidence="2" type="ORF">ACFPQ5_13365</name>
</gene>
<keyword evidence="3" id="KW-1185">Reference proteome</keyword>
<feature type="chain" id="PRO_5046713935" description="Lipoprotein" evidence="1">
    <location>
        <begin position="20"/>
        <end position="233"/>
    </location>
</feature>
<dbReference type="EMBL" id="JBHSMR010000013">
    <property type="protein sequence ID" value="MFC5479185.1"/>
    <property type="molecule type" value="Genomic_DNA"/>
</dbReference>
<comment type="caution">
    <text evidence="2">The sequence shown here is derived from an EMBL/GenBank/DDBJ whole genome shotgun (WGS) entry which is preliminary data.</text>
</comment>
<evidence type="ECO:0008006" key="4">
    <source>
        <dbReference type="Google" id="ProtNLM"/>
    </source>
</evidence>
<keyword evidence="1" id="KW-0732">Signal</keyword>
<dbReference type="Proteomes" id="UP001596101">
    <property type="component" value="Unassembled WGS sequence"/>
</dbReference>
<evidence type="ECO:0000256" key="1">
    <source>
        <dbReference type="SAM" id="SignalP"/>
    </source>
</evidence>
<sequence>MIKRSLFAALMAVSAVASSQHLEAPRQIGAAPAAQPGVSDPSDTGVMAAPSDAGSLRKWYAAQRRPGVVLYFERKLEQLPPGWRGATRLHIEDTRQVDGKESSRNVTVGLERNVANEAPASQFVSLFQQSLQQEMKRQQMNVLDSAVLQRKLSSTGAKGDIEYKSFKGAARFVFEVELLSLNGKWELVGTLKDIGSGALVSSVNLPIEGIAARADMDRASRSLVTRLLQSNAG</sequence>
<accession>A0ABW0MNL0</accession>
<organism evidence="2 3">
    <name type="scientific">Massilia suwonensis</name>
    <dbReference type="NCBI Taxonomy" id="648895"/>
    <lineage>
        <taxon>Bacteria</taxon>
        <taxon>Pseudomonadati</taxon>
        <taxon>Pseudomonadota</taxon>
        <taxon>Betaproteobacteria</taxon>
        <taxon>Burkholderiales</taxon>
        <taxon>Oxalobacteraceae</taxon>
        <taxon>Telluria group</taxon>
        <taxon>Massilia</taxon>
    </lineage>
</organism>
<evidence type="ECO:0000313" key="3">
    <source>
        <dbReference type="Proteomes" id="UP001596101"/>
    </source>
</evidence>
<protein>
    <recommendedName>
        <fullName evidence="4">Lipoprotein</fullName>
    </recommendedName>
</protein>
<dbReference type="RefSeq" id="WP_379756220.1">
    <property type="nucleotide sequence ID" value="NZ_JBHSMR010000013.1"/>
</dbReference>
<evidence type="ECO:0000313" key="2">
    <source>
        <dbReference type="EMBL" id="MFC5479185.1"/>
    </source>
</evidence>